<organism evidence="2 3">
    <name type="scientific">Mollisia scopiformis</name>
    <name type="common">Conifer needle endophyte fungus</name>
    <name type="synonym">Phialocephala scopiformis</name>
    <dbReference type="NCBI Taxonomy" id="149040"/>
    <lineage>
        <taxon>Eukaryota</taxon>
        <taxon>Fungi</taxon>
        <taxon>Dikarya</taxon>
        <taxon>Ascomycota</taxon>
        <taxon>Pezizomycotina</taxon>
        <taxon>Leotiomycetes</taxon>
        <taxon>Helotiales</taxon>
        <taxon>Mollisiaceae</taxon>
        <taxon>Mollisia</taxon>
    </lineage>
</organism>
<keyword evidence="3" id="KW-1185">Reference proteome</keyword>
<evidence type="ECO:0000313" key="2">
    <source>
        <dbReference type="EMBL" id="KUJ15411.1"/>
    </source>
</evidence>
<protein>
    <submittedName>
        <fullName evidence="2">Uncharacterized protein</fullName>
    </submittedName>
</protein>
<dbReference type="KEGG" id="psco:LY89DRAFT_670884"/>
<name>A0A194X5G3_MOLSC</name>
<dbReference type="RefSeq" id="XP_018069766.1">
    <property type="nucleotide sequence ID" value="XM_018213193.1"/>
</dbReference>
<reference evidence="2 3" key="1">
    <citation type="submission" date="2015-10" db="EMBL/GenBank/DDBJ databases">
        <title>Full genome of DAOMC 229536 Phialocephala scopiformis, a fungal endophyte of spruce producing the potent anti-insectan compound rugulosin.</title>
        <authorList>
            <consortium name="DOE Joint Genome Institute"/>
            <person name="Walker A.K."/>
            <person name="Frasz S.L."/>
            <person name="Seifert K.A."/>
            <person name="Miller J.D."/>
            <person name="Mondo S.J."/>
            <person name="Labutti K."/>
            <person name="Lipzen A."/>
            <person name="Dockter R."/>
            <person name="Kennedy M."/>
            <person name="Grigoriev I.V."/>
            <person name="Spatafora J.W."/>
        </authorList>
    </citation>
    <scope>NUCLEOTIDE SEQUENCE [LARGE SCALE GENOMIC DNA]</scope>
    <source>
        <strain evidence="2 3">CBS 120377</strain>
    </source>
</reference>
<dbReference type="AlphaFoldDB" id="A0A194X5G3"/>
<feature type="region of interest" description="Disordered" evidence="1">
    <location>
        <begin position="1"/>
        <end position="30"/>
    </location>
</feature>
<dbReference type="InParanoid" id="A0A194X5G3"/>
<feature type="compositionally biased region" description="Low complexity" evidence="1">
    <location>
        <begin position="21"/>
        <end position="30"/>
    </location>
</feature>
<sequence>MAAYLNSTAATDGSANDFPRLPSTLTSSPTPTTEAIKFASILAAIDANSPNLHAQPSTSSSCATPNTLELPRTISWLNNPVEGQPRYTYTCYESVDAHIKDVAEYLKSFDDIMAKK</sequence>
<dbReference type="Proteomes" id="UP000070700">
    <property type="component" value="Unassembled WGS sequence"/>
</dbReference>
<accession>A0A194X5G3</accession>
<dbReference type="GeneID" id="28822919"/>
<dbReference type="OrthoDB" id="10528746at2759"/>
<gene>
    <name evidence="2" type="ORF">LY89DRAFT_670884</name>
</gene>
<proteinExistence type="predicted"/>
<evidence type="ECO:0000313" key="3">
    <source>
        <dbReference type="Proteomes" id="UP000070700"/>
    </source>
</evidence>
<evidence type="ECO:0000256" key="1">
    <source>
        <dbReference type="SAM" id="MobiDB-lite"/>
    </source>
</evidence>
<dbReference type="EMBL" id="KQ947418">
    <property type="protein sequence ID" value="KUJ15411.1"/>
    <property type="molecule type" value="Genomic_DNA"/>
</dbReference>
<feature type="compositionally biased region" description="Polar residues" evidence="1">
    <location>
        <begin position="1"/>
        <end position="14"/>
    </location>
</feature>